<dbReference type="InterPro" id="IPR036875">
    <property type="entry name" value="Znf_CCHC_sf"/>
</dbReference>
<dbReference type="GO" id="GO:0008270">
    <property type="term" value="F:zinc ion binding"/>
    <property type="evidence" value="ECO:0007669"/>
    <property type="project" value="InterPro"/>
</dbReference>
<keyword evidence="3" id="KW-1185">Reference proteome</keyword>
<protein>
    <recommendedName>
        <fullName evidence="1">CCHC-type domain-containing protein</fullName>
    </recommendedName>
</protein>
<dbReference type="PROSITE" id="PS50158">
    <property type="entry name" value="ZF_CCHC"/>
    <property type="match status" value="1"/>
</dbReference>
<dbReference type="SUPFAM" id="SSF57756">
    <property type="entry name" value="Retrovirus zinc finger-like domains"/>
    <property type="match status" value="1"/>
</dbReference>
<dbReference type="InterPro" id="IPR001878">
    <property type="entry name" value="Znf_CCHC"/>
</dbReference>
<organism evidence="2 3">
    <name type="scientific">Pseudomonas denitrificans</name>
    <dbReference type="NCBI Taxonomy" id="43306"/>
    <lineage>
        <taxon>Bacteria</taxon>
        <taxon>Pseudomonadati</taxon>
        <taxon>Pseudomonadota</taxon>
        <taxon>Gammaproteobacteria</taxon>
        <taxon>Pseudomonadales</taxon>
        <taxon>Pseudomonadaceae</taxon>
        <taxon>Halopseudomonas</taxon>
    </lineage>
</organism>
<evidence type="ECO:0000313" key="3">
    <source>
        <dbReference type="Proteomes" id="UP000326659"/>
    </source>
</evidence>
<dbReference type="GO" id="GO:0003676">
    <property type="term" value="F:nucleic acid binding"/>
    <property type="evidence" value="ECO:0007669"/>
    <property type="project" value="InterPro"/>
</dbReference>
<feature type="domain" description="CCHC-type" evidence="1">
    <location>
        <begin position="7"/>
        <end position="21"/>
    </location>
</feature>
<proteinExistence type="predicted"/>
<dbReference type="EMBL" id="CP043626">
    <property type="protein sequence ID" value="QEY70461.1"/>
    <property type="molecule type" value="Genomic_DNA"/>
</dbReference>
<name>A0A9X7R2K4_PSEDE</name>
<dbReference type="Proteomes" id="UP000326659">
    <property type="component" value="Chromosome"/>
</dbReference>
<reference evidence="2 3" key="1">
    <citation type="submission" date="2019-09" db="EMBL/GenBank/DDBJ databases">
        <title>Prosopis cineraria nodule microbiome.</title>
        <authorList>
            <person name="Chaluvadi S.R."/>
            <person name="Ali R."/>
            <person name="Wang X."/>
        </authorList>
    </citation>
    <scope>NUCLEOTIDE SEQUENCE [LARGE SCALE GENOMIC DNA]</scope>
    <source>
        <strain evidence="2 3">BG1</strain>
    </source>
</reference>
<sequence>MTEQQACTLCGADGHRAFECPMRLKPAGYVTPAQLQVLQGFGGAGQVQMKVRTRPDVTHTVALTAIPTDQVLVPRRLLEDIEMTWRLWDRHAKPFNELGERKIREGLEELRSLLKHAAKA</sequence>
<dbReference type="RefSeq" id="WP_151186286.1">
    <property type="nucleotide sequence ID" value="NZ_CP043626.1"/>
</dbReference>
<dbReference type="AlphaFoldDB" id="A0A9X7R2K4"/>
<dbReference type="KEGG" id="pden:F1C79_01625"/>
<evidence type="ECO:0000259" key="1">
    <source>
        <dbReference type="PROSITE" id="PS50158"/>
    </source>
</evidence>
<accession>A0A9X7R2K4</accession>
<gene>
    <name evidence="2" type="ORF">F1C79_01625</name>
</gene>
<evidence type="ECO:0000313" key="2">
    <source>
        <dbReference type="EMBL" id="QEY70461.1"/>
    </source>
</evidence>